<dbReference type="PANTHER" id="PTHR47331">
    <property type="entry name" value="PHD-TYPE DOMAIN-CONTAINING PROTEIN"/>
    <property type="match status" value="1"/>
</dbReference>
<feature type="domain" description="Integrase catalytic" evidence="1">
    <location>
        <begin position="52"/>
        <end position="215"/>
    </location>
</feature>
<reference evidence="2" key="1">
    <citation type="submission" date="2020-05" db="UniProtKB">
        <authorList>
            <consortium name="EnsemblMetazoa"/>
        </authorList>
    </citation>
    <scope>IDENTIFICATION</scope>
    <source>
        <strain evidence="2">SANGQUA</strain>
    </source>
</reference>
<name>A0A182XQ47_ANOQN</name>
<dbReference type="Gene3D" id="3.30.420.10">
    <property type="entry name" value="Ribonuclease H-like superfamily/Ribonuclease H"/>
    <property type="match status" value="1"/>
</dbReference>
<dbReference type="SUPFAM" id="SSF53098">
    <property type="entry name" value="Ribonuclease H-like"/>
    <property type="match status" value="1"/>
</dbReference>
<dbReference type="InterPro" id="IPR036397">
    <property type="entry name" value="RNaseH_sf"/>
</dbReference>
<organism evidence="2 3">
    <name type="scientific">Anopheles quadriannulatus</name>
    <name type="common">Mosquito</name>
    <dbReference type="NCBI Taxonomy" id="34691"/>
    <lineage>
        <taxon>Eukaryota</taxon>
        <taxon>Metazoa</taxon>
        <taxon>Ecdysozoa</taxon>
        <taxon>Arthropoda</taxon>
        <taxon>Hexapoda</taxon>
        <taxon>Insecta</taxon>
        <taxon>Pterygota</taxon>
        <taxon>Neoptera</taxon>
        <taxon>Endopterygota</taxon>
        <taxon>Diptera</taxon>
        <taxon>Nematocera</taxon>
        <taxon>Culicoidea</taxon>
        <taxon>Culicidae</taxon>
        <taxon>Anophelinae</taxon>
        <taxon>Anopheles</taxon>
    </lineage>
</organism>
<dbReference type="AlphaFoldDB" id="A0A182XQ47"/>
<sequence length="215" mass="24340">MTVISELRRRYWIPCLLRTYRQLRKACPTCRNREATPNPPMMSHLPDPRLALGQRPFTYTGVDYFGPLLVAVGRRVEKRWGVIFTCLTVRAVHLEVAHTLSTGSCIAAVRRFIARRGVPREIISDCGTNFVGTARELRDAIAGVDHEALMTEFCSPELKWTFNPPGAPHFGGCWERLVRSVKKVLGHLNLPRRPTDEVLETALAEIELILNSRPL</sequence>
<evidence type="ECO:0000313" key="2">
    <source>
        <dbReference type="EnsemblMetazoa" id="AQUA011999-PA"/>
    </source>
</evidence>
<keyword evidence="3" id="KW-1185">Reference proteome</keyword>
<accession>A0A182XQ47</accession>
<dbReference type="GO" id="GO:0015074">
    <property type="term" value="P:DNA integration"/>
    <property type="evidence" value="ECO:0007669"/>
    <property type="project" value="InterPro"/>
</dbReference>
<protein>
    <recommendedName>
        <fullName evidence="1">Integrase catalytic domain-containing protein</fullName>
    </recommendedName>
</protein>
<dbReference type="PANTHER" id="PTHR47331:SF1">
    <property type="entry name" value="GAG-LIKE PROTEIN"/>
    <property type="match status" value="1"/>
</dbReference>
<dbReference type="EnsemblMetazoa" id="AQUA011999-RA">
    <property type="protein sequence ID" value="AQUA011999-PA"/>
    <property type="gene ID" value="AQUA011999"/>
</dbReference>
<evidence type="ECO:0000313" key="3">
    <source>
        <dbReference type="Proteomes" id="UP000076407"/>
    </source>
</evidence>
<dbReference type="GO" id="GO:0003676">
    <property type="term" value="F:nucleic acid binding"/>
    <property type="evidence" value="ECO:0007669"/>
    <property type="project" value="InterPro"/>
</dbReference>
<dbReference type="PROSITE" id="PS50994">
    <property type="entry name" value="INTEGRASE"/>
    <property type="match status" value="1"/>
</dbReference>
<dbReference type="InterPro" id="IPR012337">
    <property type="entry name" value="RNaseH-like_sf"/>
</dbReference>
<proteinExistence type="predicted"/>
<dbReference type="STRING" id="34691.A0A182XQ47"/>
<dbReference type="InterPro" id="IPR001584">
    <property type="entry name" value="Integrase_cat-core"/>
</dbReference>
<evidence type="ECO:0000259" key="1">
    <source>
        <dbReference type="PROSITE" id="PS50994"/>
    </source>
</evidence>
<dbReference type="VEuPathDB" id="VectorBase:AQUA011999"/>
<dbReference type="Proteomes" id="UP000076407">
    <property type="component" value="Unassembled WGS sequence"/>
</dbReference>